<dbReference type="RefSeq" id="XP_020835256.1">
    <property type="nucleotide sequence ID" value="XM_020979597.1"/>
</dbReference>
<feature type="domain" description="F-box" evidence="3">
    <location>
        <begin position="115"/>
        <end position="162"/>
    </location>
</feature>
<evidence type="ECO:0000256" key="2">
    <source>
        <dbReference type="SAM" id="MobiDB-lite"/>
    </source>
</evidence>
<dbReference type="GO" id="GO:0005737">
    <property type="term" value="C:cytoplasm"/>
    <property type="evidence" value="ECO:0007669"/>
    <property type="project" value="TreeGrafter"/>
</dbReference>
<dbReference type="InterPro" id="IPR036047">
    <property type="entry name" value="F-box-like_dom_sf"/>
</dbReference>
<gene>
    <name evidence="6" type="primary">FBXO2</name>
</gene>
<dbReference type="SMART" id="SM01198">
    <property type="entry name" value="FBA"/>
    <property type="match status" value="1"/>
</dbReference>
<dbReference type="InterPro" id="IPR007397">
    <property type="entry name" value="F-box-assoc_dom"/>
</dbReference>
<feature type="compositionally biased region" description="Low complexity" evidence="2">
    <location>
        <begin position="90"/>
        <end position="99"/>
    </location>
</feature>
<dbReference type="InterPro" id="IPR039752">
    <property type="entry name" value="F-box_only"/>
</dbReference>
<dbReference type="GO" id="GO:0019005">
    <property type="term" value="C:SCF ubiquitin ligase complex"/>
    <property type="evidence" value="ECO:0007669"/>
    <property type="project" value="TreeGrafter"/>
</dbReference>
<keyword evidence="1" id="KW-0833">Ubl conjugation pathway</keyword>
<dbReference type="GO" id="GO:0006516">
    <property type="term" value="P:glycoprotein catabolic process"/>
    <property type="evidence" value="ECO:0007669"/>
    <property type="project" value="TreeGrafter"/>
</dbReference>
<dbReference type="GO" id="GO:0031146">
    <property type="term" value="P:SCF-dependent proteasomal ubiquitin-dependent protein catabolic process"/>
    <property type="evidence" value="ECO:0007669"/>
    <property type="project" value="TreeGrafter"/>
</dbReference>
<dbReference type="FunCoup" id="A0A6P5JV23">
    <property type="interactions" value="756"/>
</dbReference>
<dbReference type="GO" id="GO:0036503">
    <property type="term" value="P:ERAD pathway"/>
    <property type="evidence" value="ECO:0007669"/>
    <property type="project" value="TreeGrafter"/>
</dbReference>
<dbReference type="AlphaFoldDB" id="A0A6P5JV23"/>
<evidence type="ECO:0000313" key="5">
    <source>
        <dbReference type="Proteomes" id="UP000515140"/>
    </source>
</evidence>
<organism evidence="5 6">
    <name type="scientific">Phascolarctos cinereus</name>
    <name type="common">Koala</name>
    <dbReference type="NCBI Taxonomy" id="38626"/>
    <lineage>
        <taxon>Eukaryota</taxon>
        <taxon>Metazoa</taxon>
        <taxon>Chordata</taxon>
        <taxon>Craniata</taxon>
        <taxon>Vertebrata</taxon>
        <taxon>Euteleostomi</taxon>
        <taxon>Mammalia</taxon>
        <taxon>Metatheria</taxon>
        <taxon>Diprotodontia</taxon>
        <taxon>Phascolarctidae</taxon>
        <taxon>Phascolarctos</taxon>
    </lineage>
</organism>
<feature type="region of interest" description="Disordered" evidence="2">
    <location>
        <begin position="13"/>
        <end position="34"/>
    </location>
</feature>
<dbReference type="SUPFAM" id="SSF81383">
    <property type="entry name" value="F-box domain"/>
    <property type="match status" value="1"/>
</dbReference>
<reference evidence="6" key="1">
    <citation type="submission" date="2025-08" db="UniProtKB">
        <authorList>
            <consortium name="RefSeq"/>
        </authorList>
    </citation>
    <scope>IDENTIFICATION</scope>
    <source>
        <tissue evidence="6">Spleen</tissue>
    </source>
</reference>
<proteinExistence type="predicted"/>
<sequence>MCGQGPVLTLHSQRSRVGPRAKGRGGVRRARAGKRFPLRSAGQPSLLAPALENRAEQSCDSLCRAEEGGASGCLGPEGEEHLGRRSVAPSPLIAASPAPGRHGRIRRTRVSGSARSVHDDLPDPVLIQILASLPATELVHICRLVCLQWKALVDGAALWVFKCQQEGLAREDQVEEDRENWMLFYFLSKRKRNLLKNVFGEDDFEAWEEVENGGDGWKVEEIPGDNGFDFPEDENVKKYFVTSYEWCRKAQVINLQAEGYWEEMMDTLQPSIVVKDWYSSRSDAGCLYELCVKLLSENDDVLAEYRSDTVALPAGRESGWSEISHTFTNYGPGVRFIRFEHGGQDTVYWKGWFGVRVTNSSVMVNP</sequence>
<evidence type="ECO:0000259" key="4">
    <source>
        <dbReference type="PROSITE" id="PS51114"/>
    </source>
</evidence>
<dbReference type="Proteomes" id="UP000515140">
    <property type="component" value="Unplaced"/>
</dbReference>
<dbReference type="PANTHER" id="PTHR12125">
    <property type="entry name" value="F-BOX ONLY PROTEIN 6-LIKE PROTEIN"/>
    <property type="match status" value="1"/>
</dbReference>
<dbReference type="Pfam" id="PF04300">
    <property type="entry name" value="FBA"/>
    <property type="match status" value="1"/>
</dbReference>
<dbReference type="FunFam" id="2.60.120.260:FF:000012">
    <property type="entry name" value="F-box only protein 2"/>
    <property type="match status" value="1"/>
</dbReference>
<dbReference type="GeneID" id="110203120"/>
<keyword evidence="5" id="KW-1185">Reference proteome</keyword>
<dbReference type="InParanoid" id="A0A6P5JV23"/>
<dbReference type="PROSITE" id="PS50181">
    <property type="entry name" value="FBOX"/>
    <property type="match status" value="1"/>
</dbReference>
<evidence type="ECO:0000313" key="6">
    <source>
        <dbReference type="RefSeq" id="XP_020835256.1"/>
    </source>
</evidence>
<name>A0A6P5JV23_PHACI</name>
<dbReference type="Pfam" id="PF12937">
    <property type="entry name" value="F-box-like"/>
    <property type="match status" value="1"/>
</dbReference>
<dbReference type="CDD" id="cd22167">
    <property type="entry name" value="F-box_FBXO2"/>
    <property type="match status" value="1"/>
</dbReference>
<dbReference type="CTD" id="26232"/>
<dbReference type="PROSITE" id="PS51114">
    <property type="entry name" value="FBA"/>
    <property type="match status" value="1"/>
</dbReference>
<dbReference type="KEGG" id="pcw:110203120"/>
<dbReference type="Gene3D" id="2.60.120.260">
    <property type="entry name" value="Galactose-binding domain-like"/>
    <property type="match status" value="1"/>
</dbReference>
<dbReference type="PANTHER" id="PTHR12125:SF11">
    <property type="entry name" value="F-BOX ONLY PROTEIN 2"/>
    <property type="match status" value="1"/>
</dbReference>
<dbReference type="InterPro" id="IPR001810">
    <property type="entry name" value="F-box_dom"/>
</dbReference>
<evidence type="ECO:0000256" key="1">
    <source>
        <dbReference type="ARBA" id="ARBA00022786"/>
    </source>
</evidence>
<feature type="domain" description="FBA" evidence="4">
    <location>
        <begin position="184"/>
        <end position="366"/>
    </location>
</feature>
<dbReference type="FunFam" id="1.20.1280.50:FF:000002">
    <property type="entry name" value="F-box only protein 44"/>
    <property type="match status" value="1"/>
</dbReference>
<protein>
    <submittedName>
        <fullName evidence="6">F-box only protein 2</fullName>
    </submittedName>
</protein>
<evidence type="ECO:0000259" key="3">
    <source>
        <dbReference type="PROSITE" id="PS50181"/>
    </source>
</evidence>
<dbReference type="InterPro" id="IPR008979">
    <property type="entry name" value="Galactose-bd-like_sf"/>
</dbReference>
<dbReference type="GO" id="GO:0061630">
    <property type="term" value="F:ubiquitin protein ligase activity"/>
    <property type="evidence" value="ECO:0007669"/>
    <property type="project" value="TreeGrafter"/>
</dbReference>
<dbReference type="Gene3D" id="1.20.1280.50">
    <property type="match status" value="1"/>
</dbReference>
<dbReference type="SUPFAM" id="SSF49785">
    <property type="entry name" value="Galactose-binding domain-like"/>
    <property type="match status" value="1"/>
</dbReference>
<accession>A0A6P5JV23</accession>
<feature type="region of interest" description="Disordered" evidence="2">
    <location>
        <begin position="90"/>
        <end position="116"/>
    </location>
</feature>